<sequence length="94" mass="10386">MDFGSGKSSQKAGKCATCKQEVMKGEEMMVERQTVHKKCFTCGYCGCALHLGACATDHSLSVSKYGLIWFCQEHMLMSPGEKSVKLDERTKGKK</sequence>
<evidence type="ECO:0000313" key="7">
    <source>
        <dbReference type="Proteomes" id="UP001201812"/>
    </source>
</evidence>
<dbReference type="PROSITE" id="PS50023">
    <property type="entry name" value="LIM_DOMAIN_2"/>
    <property type="match status" value="1"/>
</dbReference>
<evidence type="ECO:0000256" key="2">
    <source>
        <dbReference type="ARBA" id="ARBA00022833"/>
    </source>
</evidence>
<dbReference type="InterPro" id="IPR001781">
    <property type="entry name" value="Znf_LIM"/>
</dbReference>
<evidence type="ECO:0000313" key="6">
    <source>
        <dbReference type="EMBL" id="KAI1725944.1"/>
    </source>
</evidence>
<dbReference type="EMBL" id="JAKKPZ010000002">
    <property type="protein sequence ID" value="KAI1725944.1"/>
    <property type="molecule type" value="Genomic_DNA"/>
</dbReference>
<name>A0AAD4RC54_9BILA</name>
<accession>A0AAD4RC54</accession>
<keyword evidence="3 4" id="KW-0440">LIM domain</keyword>
<reference evidence="6" key="1">
    <citation type="submission" date="2022-01" db="EMBL/GenBank/DDBJ databases">
        <title>Genome Sequence Resource for Two Populations of Ditylenchus destructor, the Migratory Endoparasitic Phytonematode.</title>
        <authorList>
            <person name="Zhang H."/>
            <person name="Lin R."/>
            <person name="Xie B."/>
        </authorList>
    </citation>
    <scope>NUCLEOTIDE SEQUENCE</scope>
    <source>
        <strain evidence="6">BazhouSP</strain>
    </source>
</reference>
<dbReference type="GO" id="GO:0046872">
    <property type="term" value="F:metal ion binding"/>
    <property type="evidence" value="ECO:0007669"/>
    <property type="project" value="UniProtKB-KW"/>
</dbReference>
<evidence type="ECO:0000256" key="3">
    <source>
        <dbReference type="ARBA" id="ARBA00023038"/>
    </source>
</evidence>
<dbReference type="AlphaFoldDB" id="A0AAD4RC54"/>
<keyword evidence="2 4" id="KW-0862">Zinc</keyword>
<evidence type="ECO:0000256" key="4">
    <source>
        <dbReference type="PROSITE-ProRule" id="PRU00125"/>
    </source>
</evidence>
<gene>
    <name evidence="6" type="ORF">DdX_02634</name>
</gene>
<feature type="domain" description="LIM zinc-binding" evidence="5">
    <location>
        <begin position="13"/>
        <end position="81"/>
    </location>
</feature>
<evidence type="ECO:0000256" key="1">
    <source>
        <dbReference type="ARBA" id="ARBA00022723"/>
    </source>
</evidence>
<dbReference type="Gene3D" id="2.10.110.10">
    <property type="entry name" value="Cysteine Rich Protein"/>
    <property type="match status" value="1"/>
</dbReference>
<proteinExistence type="predicted"/>
<keyword evidence="7" id="KW-1185">Reference proteome</keyword>
<evidence type="ECO:0000259" key="5">
    <source>
        <dbReference type="PROSITE" id="PS50023"/>
    </source>
</evidence>
<comment type="caution">
    <text evidence="6">The sequence shown here is derived from an EMBL/GenBank/DDBJ whole genome shotgun (WGS) entry which is preliminary data.</text>
</comment>
<keyword evidence="1 4" id="KW-0479">Metal-binding</keyword>
<organism evidence="6 7">
    <name type="scientific">Ditylenchus destructor</name>
    <dbReference type="NCBI Taxonomy" id="166010"/>
    <lineage>
        <taxon>Eukaryota</taxon>
        <taxon>Metazoa</taxon>
        <taxon>Ecdysozoa</taxon>
        <taxon>Nematoda</taxon>
        <taxon>Chromadorea</taxon>
        <taxon>Rhabditida</taxon>
        <taxon>Tylenchina</taxon>
        <taxon>Tylenchomorpha</taxon>
        <taxon>Sphaerularioidea</taxon>
        <taxon>Anguinidae</taxon>
        <taxon>Anguininae</taxon>
        <taxon>Ditylenchus</taxon>
    </lineage>
</organism>
<dbReference type="Proteomes" id="UP001201812">
    <property type="component" value="Unassembled WGS sequence"/>
</dbReference>
<protein>
    <submittedName>
        <fullName evidence="6">LIM domain-containing protein</fullName>
    </submittedName>
</protein>